<evidence type="ECO:0000313" key="2">
    <source>
        <dbReference type="Proteomes" id="UP000658514"/>
    </source>
</evidence>
<organism evidence="1 2">
    <name type="scientific">Calothrix parietina FACHB-288</name>
    <dbReference type="NCBI Taxonomy" id="2692896"/>
    <lineage>
        <taxon>Bacteria</taxon>
        <taxon>Bacillati</taxon>
        <taxon>Cyanobacteriota</taxon>
        <taxon>Cyanophyceae</taxon>
        <taxon>Nostocales</taxon>
        <taxon>Calotrichaceae</taxon>
        <taxon>Calothrix</taxon>
    </lineage>
</organism>
<dbReference type="RefSeq" id="WP_190551866.1">
    <property type="nucleotide sequence ID" value="NZ_CAWPNO010000007.1"/>
</dbReference>
<reference evidence="1 2" key="1">
    <citation type="journal article" date="2020" name="ISME J.">
        <title>Comparative genomics reveals insights into cyanobacterial evolution and habitat adaptation.</title>
        <authorList>
            <person name="Chen M.Y."/>
            <person name="Teng W.K."/>
            <person name="Zhao L."/>
            <person name="Hu C.X."/>
            <person name="Zhou Y.K."/>
            <person name="Han B.P."/>
            <person name="Song L.R."/>
            <person name="Shu W.S."/>
        </authorList>
    </citation>
    <scope>NUCLEOTIDE SEQUENCE [LARGE SCALE GENOMIC DNA]</scope>
    <source>
        <strain evidence="1 2">FACHB-288</strain>
    </source>
</reference>
<evidence type="ECO:0000313" key="1">
    <source>
        <dbReference type="EMBL" id="MBD2200701.1"/>
    </source>
</evidence>
<proteinExistence type="predicted"/>
<name>A0ABR8AL38_9CYAN</name>
<gene>
    <name evidence="1" type="ORF">H6G24_35545</name>
</gene>
<keyword evidence="2" id="KW-1185">Reference proteome</keyword>
<protein>
    <submittedName>
        <fullName evidence="1">Uncharacterized protein</fullName>
    </submittedName>
</protein>
<dbReference type="Proteomes" id="UP000658514">
    <property type="component" value="Unassembled WGS sequence"/>
</dbReference>
<sequence length="48" mass="5182">MRSPNQVLWGGVIAIVIENQVRSPPPVVCFGAIAIVIENQVRSPNQAI</sequence>
<comment type="caution">
    <text evidence="1">The sequence shown here is derived from an EMBL/GenBank/DDBJ whole genome shotgun (WGS) entry which is preliminary data.</text>
</comment>
<dbReference type="EMBL" id="JACJQH010000104">
    <property type="protein sequence ID" value="MBD2200701.1"/>
    <property type="molecule type" value="Genomic_DNA"/>
</dbReference>
<accession>A0ABR8AL38</accession>